<feature type="domain" description="Acyl-CoA oxidase C-alpha1" evidence="16">
    <location>
        <begin position="309"/>
        <end position="473"/>
    </location>
</feature>
<comment type="similarity">
    <text evidence="4 11">Belongs to the acyl-CoA oxidase family.</text>
</comment>
<dbReference type="GO" id="GO:0071949">
    <property type="term" value="F:FAD binding"/>
    <property type="evidence" value="ECO:0007669"/>
    <property type="project" value="InterPro"/>
</dbReference>
<dbReference type="InterPro" id="IPR055060">
    <property type="entry name" value="ACOX_C_alpha1"/>
</dbReference>
<keyword evidence="7" id="KW-0276">Fatty acid metabolism</keyword>
<dbReference type="Pfam" id="PF02770">
    <property type="entry name" value="Acyl-CoA_dh_M"/>
    <property type="match status" value="1"/>
</dbReference>
<keyword evidence="5 11" id="KW-0285">Flavoprotein</keyword>
<sequence length="707" mass="80203">MHTNSGDSNSIVVNEEIRRLLPDWPSGPLDTYRKRASFDWRKMKLLLEGEDIIRFKLRIARSLEKDPLFAHHPSQEMTRDQHREITLKRMKRLMEYDFLPDEEFMANPLLTQHMYNTLGQYDWSLSAKKFLAYEFVTVSLRGAGSSRHLSVLDQLMEFEALGCFALTEMAHGSNTKAMATRADFDPQTNEFILNTPNFEASKVWSGNLGKTATHAVVFVQLYVNSKCHGLSAFIAPIRDPKTLLPYPGITVGDMGPKIGLNGLDNGFLQFKNYRVPKDLLMNRIGDVDKDGTYVTEIKDNKKRMGVTLGTLSMGRVGIIGMAITNMQKALPIAIRYSAARRQFGPPGQEELPVIEYQMQQWRLLPYLAACYVLDNFSMSFHRDFMNFQISVLFGTTSPELSEQGQEIHALSSAAKPLAGWVCRDAIQECREACGGHGYLKASGLGELRDDHDANNTYEGDNNVLQMQTSNYLMRLWQLKVEEGRPFTSQFGSVDFLDQMDAHLKKRMHVTAPDDVMRMDVILDAYRFLVSYLMRMSVNKLKRELDSGKDLFTARTNSQVYCCRSLSLAFIEHVVLDRWNTFIQVEMTDQSLANVLKRLGSLYGLWSLEKHLSTLYEGGYCSGPTPTQYIRQSILKLCAQLKDEAVTLVDVIAPTDFMLNSALGKSDGQIYKNIYESILAAPGALSRADWWKEFVHNKPNVASIKPKL</sequence>
<evidence type="ECO:0000256" key="4">
    <source>
        <dbReference type="ARBA" id="ARBA00006288"/>
    </source>
</evidence>
<dbReference type="SUPFAM" id="SSF47203">
    <property type="entry name" value="Acyl-CoA dehydrogenase C-terminal domain-like"/>
    <property type="match status" value="2"/>
</dbReference>
<dbReference type="PIRSF" id="PIRSF000168">
    <property type="entry name" value="Acyl-CoA_oxidase"/>
    <property type="match status" value="1"/>
</dbReference>
<name>A0A7R9KZN3_9ACAR</name>
<evidence type="ECO:0000256" key="12">
    <source>
        <dbReference type="PIRSR" id="PIRSR000168-1"/>
    </source>
</evidence>
<dbReference type="EMBL" id="OC865551">
    <property type="protein sequence ID" value="CAD7632438.1"/>
    <property type="molecule type" value="Genomic_DNA"/>
</dbReference>
<feature type="binding site" evidence="13">
    <location>
        <position position="167"/>
    </location>
    <ligand>
        <name>FAD</name>
        <dbReference type="ChEBI" id="CHEBI:57692"/>
    </ligand>
</feature>
<dbReference type="InterPro" id="IPR009100">
    <property type="entry name" value="AcylCoA_DH/oxidase_NM_dom_sf"/>
</dbReference>
<evidence type="ECO:0000256" key="9">
    <source>
        <dbReference type="ARBA" id="ARBA00023098"/>
    </source>
</evidence>
<dbReference type="OrthoDB" id="538336at2759"/>
<dbReference type="FunFam" id="2.40.110.10:FF:000005">
    <property type="entry name" value="Acyl-coenzyme A oxidase"/>
    <property type="match status" value="1"/>
</dbReference>
<dbReference type="AlphaFoldDB" id="A0A7R9KZN3"/>
<dbReference type="Pfam" id="PF22924">
    <property type="entry name" value="ACOX_C_alpha1"/>
    <property type="match status" value="1"/>
</dbReference>
<dbReference type="Gene3D" id="2.40.110.10">
    <property type="entry name" value="Butyryl-CoA Dehydrogenase, subunit A, domain 2"/>
    <property type="match status" value="1"/>
</dbReference>
<dbReference type="GO" id="GO:0016402">
    <property type="term" value="F:pristanoyl-CoA oxidase activity"/>
    <property type="evidence" value="ECO:0007669"/>
    <property type="project" value="TreeGrafter"/>
</dbReference>
<dbReference type="PANTHER" id="PTHR10909">
    <property type="entry name" value="ELECTRON TRANSPORT OXIDOREDUCTASE"/>
    <property type="match status" value="1"/>
</dbReference>
<dbReference type="Pfam" id="PF01756">
    <property type="entry name" value="ACOX"/>
    <property type="match status" value="1"/>
</dbReference>
<feature type="active site" description="Proton acceptor" evidence="12">
    <location>
        <position position="458"/>
    </location>
</feature>
<organism evidence="17">
    <name type="scientific">Medioppia subpectinata</name>
    <dbReference type="NCBI Taxonomy" id="1979941"/>
    <lineage>
        <taxon>Eukaryota</taxon>
        <taxon>Metazoa</taxon>
        <taxon>Ecdysozoa</taxon>
        <taxon>Arthropoda</taxon>
        <taxon>Chelicerata</taxon>
        <taxon>Arachnida</taxon>
        <taxon>Acari</taxon>
        <taxon>Acariformes</taxon>
        <taxon>Sarcoptiformes</taxon>
        <taxon>Oribatida</taxon>
        <taxon>Brachypylina</taxon>
        <taxon>Oppioidea</taxon>
        <taxon>Oppiidae</taxon>
        <taxon>Medioppia</taxon>
    </lineage>
</organism>
<dbReference type="InterPro" id="IPR036250">
    <property type="entry name" value="AcylCo_DH-like_C"/>
</dbReference>
<dbReference type="GO" id="GO:0005504">
    <property type="term" value="F:fatty acid binding"/>
    <property type="evidence" value="ECO:0007669"/>
    <property type="project" value="TreeGrafter"/>
</dbReference>
<feature type="binding site" evidence="13">
    <location>
        <position position="206"/>
    </location>
    <ligand>
        <name>FAD</name>
        <dbReference type="ChEBI" id="CHEBI:57692"/>
    </ligand>
</feature>
<reference evidence="17" key="1">
    <citation type="submission" date="2020-11" db="EMBL/GenBank/DDBJ databases">
        <authorList>
            <person name="Tran Van P."/>
        </authorList>
    </citation>
    <scope>NUCLEOTIDE SEQUENCE</scope>
</reference>
<evidence type="ECO:0000256" key="10">
    <source>
        <dbReference type="ARBA" id="ARBA00023140"/>
    </source>
</evidence>
<dbReference type="PANTHER" id="PTHR10909:SF390">
    <property type="entry name" value="PEROXISOMAL ACYL-COENZYME A OXIDASE 3"/>
    <property type="match status" value="1"/>
</dbReference>
<feature type="domain" description="Acyl-CoA oxidase C-terminal" evidence="14">
    <location>
        <begin position="518"/>
        <end position="695"/>
    </location>
</feature>
<dbReference type="FunFam" id="1.20.140.10:FF:000010">
    <property type="entry name" value="Acyl-coenzyme A oxidase"/>
    <property type="match status" value="1"/>
</dbReference>
<comment type="subcellular location">
    <subcellularLocation>
        <location evidence="2">Peroxisome</location>
    </subcellularLocation>
</comment>
<dbReference type="GO" id="GO:0005777">
    <property type="term" value="C:peroxisome"/>
    <property type="evidence" value="ECO:0007669"/>
    <property type="project" value="UniProtKB-SubCell"/>
</dbReference>
<evidence type="ECO:0000259" key="15">
    <source>
        <dbReference type="Pfam" id="PF02770"/>
    </source>
</evidence>
<keyword evidence="10" id="KW-0576">Peroxisome</keyword>
<evidence type="ECO:0000313" key="18">
    <source>
        <dbReference type="Proteomes" id="UP000759131"/>
    </source>
</evidence>
<evidence type="ECO:0000256" key="6">
    <source>
        <dbReference type="ARBA" id="ARBA00022827"/>
    </source>
</evidence>
<comment type="cofactor">
    <cofactor evidence="1">
        <name>FAD</name>
        <dbReference type="ChEBI" id="CHEBI:57692"/>
    </cofactor>
</comment>
<feature type="domain" description="Acyl-CoA oxidase/dehydrogenase middle" evidence="15">
    <location>
        <begin position="163"/>
        <end position="272"/>
    </location>
</feature>
<evidence type="ECO:0000259" key="16">
    <source>
        <dbReference type="Pfam" id="PF22924"/>
    </source>
</evidence>
<gene>
    <name evidence="17" type="ORF">OSB1V03_LOCUS12841</name>
</gene>
<protein>
    <recommendedName>
        <fullName evidence="11">Acyl-coenzyme A oxidase</fullName>
    </recommendedName>
</protein>
<evidence type="ECO:0000313" key="17">
    <source>
        <dbReference type="EMBL" id="CAD7632438.1"/>
    </source>
</evidence>
<dbReference type="InterPro" id="IPR002655">
    <property type="entry name" value="Acyl-CoA_oxidase_C"/>
</dbReference>
<proteinExistence type="inferred from homology"/>
<evidence type="ECO:0000256" key="2">
    <source>
        <dbReference type="ARBA" id="ARBA00004275"/>
    </source>
</evidence>
<accession>A0A7R9KZN3</accession>
<comment type="pathway">
    <text evidence="3">Lipid metabolism.</text>
</comment>
<dbReference type="InterPro" id="IPR046373">
    <property type="entry name" value="Acyl-CoA_Oxase/DH_mid-dom_sf"/>
</dbReference>
<evidence type="ECO:0000256" key="5">
    <source>
        <dbReference type="ARBA" id="ARBA00022630"/>
    </source>
</evidence>
<dbReference type="Proteomes" id="UP000759131">
    <property type="component" value="Unassembled WGS sequence"/>
</dbReference>
<evidence type="ECO:0000256" key="13">
    <source>
        <dbReference type="PIRSR" id="PIRSR000168-2"/>
    </source>
</evidence>
<dbReference type="GO" id="GO:0055088">
    <property type="term" value="P:lipid homeostasis"/>
    <property type="evidence" value="ECO:0007669"/>
    <property type="project" value="TreeGrafter"/>
</dbReference>
<dbReference type="SUPFAM" id="SSF56645">
    <property type="entry name" value="Acyl-CoA dehydrogenase NM domain-like"/>
    <property type="match status" value="1"/>
</dbReference>
<evidence type="ECO:0000259" key="14">
    <source>
        <dbReference type="Pfam" id="PF01756"/>
    </source>
</evidence>
<keyword evidence="18" id="KW-1185">Reference proteome</keyword>
<evidence type="ECO:0000256" key="11">
    <source>
        <dbReference type="PIRNR" id="PIRNR000168"/>
    </source>
</evidence>
<evidence type="ECO:0000256" key="1">
    <source>
        <dbReference type="ARBA" id="ARBA00001974"/>
    </source>
</evidence>
<dbReference type="EMBL" id="CAJPIZ010010976">
    <property type="protein sequence ID" value="CAG2112868.1"/>
    <property type="molecule type" value="Genomic_DNA"/>
</dbReference>
<keyword evidence="8" id="KW-0560">Oxidoreductase</keyword>
<dbReference type="FunFam" id="1.20.140.10:FF:000007">
    <property type="entry name" value="Acyl-coenzyme A oxidase"/>
    <property type="match status" value="1"/>
</dbReference>
<dbReference type="GO" id="GO:0033540">
    <property type="term" value="P:fatty acid beta-oxidation using acyl-CoA oxidase"/>
    <property type="evidence" value="ECO:0007669"/>
    <property type="project" value="TreeGrafter"/>
</dbReference>
<evidence type="ECO:0000256" key="7">
    <source>
        <dbReference type="ARBA" id="ARBA00022832"/>
    </source>
</evidence>
<evidence type="ECO:0000256" key="3">
    <source>
        <dbReference type="ARBA" id="ARBA00005189"/>
    </source>
</evidence>
<dbReference type="InterPro" id="IPR006091">
    <property type="entry name" value="Acyl-CoA_Oxase/DH_mid-dom"/>
</dbReference>
<dbReference type="Gene3D" id="1.20.140.10">
    <property type="entry name" value="Butyryl-CoA Dehydrogenase, subunit A, domain 3"/>
    <property type="match status" value="2"/>
</dbReference>
<dbReference type="InterPro" id="IPR012258">
    <property type="entry name" value="Acyl-CoA_oxidase"/>
</dbReference>
<keyword evidence="9" id="KW-0443">Lipid metabolism</keyword>
<keyword evidence="6 11" id="KW-0274">FAD</keyword>
<evidence type="ECO:0000256" key="8">
    <source>
        <dbReference type="ARBA" id="ARBA00023002"/>
    </source>
</evidence>